<dbReference type="GO" id="GO:0050660">
    <property type="term" value="F:flavin adenine dinucleotide binding"/>
    <property type="evidence" value="ECO:0007669"/>
    <property type="project" value="InterPro"/>
</dbReference>
<comment type="catalytic activity">
    <reaction evidence="9">
        <text>5,6-dihydrouridine(20a) in tRNA + NADP(+) = uridine(20a) in tRNA + NADPH + H(+)</text>
        <dbReference type="Rhea" id="RHEA:53344"/>
        <dbReference type="Rhea" id="RHEA-COMP:13535"/>
        <dbReference type="Rhea" id="RHEA-COMP:13536"/>
        <dbReference type="ChEBI" id="CHEBI:15378"/>
        <dbReference type="ChEBI" id="CHEBI:57783"/>
        <dbReference type="ChEBI" id="CHEBI:58349"/>
        <dbReference type="ChEBI" id="CHEBI:65315"/>
        <dbReference type="ChEBI" id="CHEBI:74443"/>
    </reaction>
</comment>
<feature type="site" description="Interacts with tRNA" evidence="9">
    <location>
        <position position="194"/>
    </location>
</feature>
<feature type="binding site" evidence="9 12">
    <location>
        <position position="77"/>
    </location>
    <ligand>
        <name>FMN</name>
        <dbReference type="ChEBI" id="CHEBI:58210"/>
    </ligand>
</feature>
<keyword evidence="5 9" id="KW-0819">tRNA processing</keyword>
<proteinExistence type="inferred from homology"/>
<keyword evidence="15" id="KW-1185">Reference proteome</keyword>
<feature type="site" description="Interacts with tRNA; defines subfamily-specific binding signature" evidence="9">
    <location>
        <position position="308"/>
    </location>
</feature>
<dbReference type="GO" id="GO:0102266">
    <property type="term" value="F:tRNA-dihydrouridine20a synthase activity"/>
    <property type="evidence" value="ECO:0007669"/>
    <property type="project" value="RHEA"/>
</dbReference>
<evidence type="ECO:0000256" key="6">
    <source>
        <dbReference type="ARBA" id="ARBA00022857"/>
    </source>
</evidence>
<feature type="site" description="Interacts with tRNA" evidence="9">
    <location>
        <position position="104"/>
    </location>
</feature>
<protein>
    <recommendedName>
        <fullName evidence="9">tRNA-dihydrouridine(20/20a) synthase</fullName>
        <ecNumber evidence="9">1.3.1.91</ecNumber>
    </recommendedName>
    <alternativeName>
        <fullName evidence="9">U20-specific dihydrouridine synthase</fullName>
        <shortName evidence="9">U20-specific Dus</shortName>
    </alternativeName>
    <alternativeName>
        <fullName evidence="9">tRNA-dihydrouridine synthase A</fullName>
    </alternativeName>
</protein>
<comment type="similarity">
    <text evidence="9">Belongs to the Dus family. DusA subfamily.</text>
</comment>
<comment type="similarity">
    <text evidence="10">Belongs to the dus family.</text>
</comment>
<comment type="caution">
    <text evidence="9">Lacks conserved residue(s) required for the propagation of feature annotation.</text>
</comment>
<comment type="function">
    <text evidence="9">Catalyzes the synthesis of 5,6-dihydrouridine (D), a modified base found in the D-loop of most tRNAs, via the reduction of the C5-C6 double bond in target uridines. Specifically modifies U20 and U20a in tRNAs.</text>
</comment>
<feature type="binding site" evidence="9 12">
    <location>
        <begin position="219"/>
        <end position="221"/>
    </location>
    <ligand>
        <name>FMN</name>
        <dbReference type="ChEBI" id="CHEBI:58210"/>
    </ligand>
</feature>
<accession>A0A0K6H0W2</accession>
<dbReference type="GO" id="GO:0000049">
    <property type="term" value="F:tRNA binding"/>
    <property type="evidence" value="ECO:0007669"/>
    <property type="project" value="UniProtKB-UniRule"/>
</dbReference>
<dbReference type="NCBIfam" id="NF008774">
    <property type="entry name" value="PRK11815.1"/>
    <property type="match status" value="1"/>
</dbReference>
<evidence type="ECO:0000256" key="12">
    <source>
        <dbReference type="PIRSR" id="PIRSR006621-2"/>
    </source>
</evidence>
<dbReference type="HAMAP" id="MF_02041">
    <property type="entry name" value="DusA_subfam"/>
    <property type="match status" value="1"/>
</dbReference>
<keyword evidence="8 9" id="KW-0560">Oxidoreductase</keyword>
<keyword evidence="12" id="KW-0547">Nucleotide-binding</keyword>
<comment type="catalytic activity">
    <reaction evidence="9">
        <text>5,6-dihydrouridine(20a) in tRNA + NAD(+) = uridine(20a) in tRNA + NADH + H(+)</text>
        <dbReference type="Rhea" id="RHEA:53348"/>
        <dbReference type="Rhea" id="RHEA-COMP:13535"/>
        <dbReference type="Rhea" id="RHEA-COMP:13536"/>
        <dbReference type="ChEBI" id="CHEBI:15378"/>
        <dbReference type="ChEBI" id="CHEBI:57540"/>
        <dbReference type="ChEBI" id="CHEBI:57945"/>
        <dbReference type="ChEBI" id="CHEBI:65315"/>
        <dbReference type="ChEBI" id="CHEBI:74443"/>
    </reaction>
</comment>
<evidence type="ECO:0000256" key="2">
    <source>
        <dbReference type="ARBA" id="ARBA00022555"/>
    </source>
</evidence>
<dbReference type="EC" id="1.3.1.91" evidence="9"/>
<dbReference type="GO" id="GO:0010181">
    <property type="term" value="F:FMN binding"/>
    <property type="evidence" value="ECO:0007669"/>
    <property type="project" value="UniProtKB-UniRule"/>
</dbReference>
<evidence type="ECO:0000256" key="11">
    <source>
        <dbReference type="PIRSR" id="PIRSR006621-1"/>
    </source>
</evidence>
<feature type="binding site" evidence="9 12">
    <location>
        <begin position="241"/>
        <end position="242"/>
    </location>
    <ligand>
        <name>FMN</name>
        <dbReference type="ChEBI" id="CHEBI:58210"/>
    </ligand>
</feature>
<dbReference type="PIRSF" id="PIRSF006621">
    <property type="entry name" value="Dus"/>
    <property type="match status" value="1"/>
</dbReference>
<feature type="binding site" evidence="9 12">
    <location>
        <position position="147"/>
    </location>
    <ligand>
        <name>FMN</name>
        <dbReference type="ChEBI" id="CHEBI:58210"/>
    </ligand>
</feature>
<feature type="active site" description="Proton donor" evidence="9 11">
    <location>
        <position position="107"/>
    </location>
</feature>
<dbReference type="PROSITE" id="PS01136">
    <property type="entry name" value="UPF0034"/>
    <property type="match status" value="1"/>
</dbReference>
<evidence type="ECO:0000256" key="3">
    <source>
        <dbReference type="ARBA" id="ARBA00022630"/>
    </source>
</evidence>
<dbReference type="PANTHER" id="PTHR42907">
    <property type="entry name" value="FMN-LINKED OXIDOREDUCTASES SUPERFAMILY PROTEIN"/>
    <property type="match status" value="1"/>
</dbReference>
<evidence type="ECO:0000256" key="9">
    <source>
        <dbReference type="HAMAP-Rule" id="MF_02041"/>
    </source>
</evidence>
<reference evidence="15" key="1">
    <citation type="submission" date="2015-08" db="EMBL/GenBank/DDBJ databases">
        <authorList>
            <person name="Varghese N."/>
        </authorList>
    </citation>
    <scope>NUCLEOTIDE SEQUENCE [LARGE SCALE GENOMIC DNA]</scope>
    <source>
        <strain evidence="15">DSM 27808</strain>
    </source>
</reference>
<dbReference type="InterPro" id="IPR013785">
    <property type="entry name" value="Aldolase_TIM"/>
</dbReference>
<dbReference type="InterPro" id="IPR004653">
    <property type="entry name" value="DusA"/>
</dbReference>
<feature type="site" description="Interacts with tRNA; defines subfamily-specific binding signature" evidence="9">
    <location>
        <position position="191"/>
    </location>
</feature>
<keyword evidence="4 9" id="KW-0288">FMN</keyword>
<gene>
    <name evidence="9" type="primary">dusA</name>
    <name evidence="14" type="ORF">Ga0061064_0914</name>
</gene>
<keyword evidence="3 9" id="KW-0285">Flavoprotein</keyword>
<dbReference type="RefSeq" id="WP_425415056.1">
    <property type="nucleotide sequence ID" value="NZ_CYHB01000002.1"/>
</dbReference>
<evidence type="ECO:0000313" key="15">
    <source>
        <dbReference type="Proteomes" id="UP000182598"/>
    </source>
</evidence>
<evidence type="ECO:0000313" key="14">
    <source>
        <dbReference type="EMBL" id="CUA84481.1"/>
    </source>
</evidence>
<evidence type="ECO:0000256" key="8">
    <source>
        <dbReference type="ARBA" id="ARBA00023002"/>
    </source>
</evidence>
<name>A0A0K6H0W2_9GAMM</name>
<evidence type="ECO:0000256" key="5">
    <source>
        <dbReference type="ARBA" id="ARBA00022694"/>
    </source>
</evidence>
<dbReference type="SUPFAM" id="SSF51395">
    <property type="entry name" value="FMN-linked oxidoreductases"/>
    <property type="match status" value="1"/>
</dbReference>
<dbReference type="Gene3D" id="1.20.120.1460">
    <property type="match status" value="1"/>
</dbReference>
<dbReference type="InterPro" id="IPR001269">
    <property type="entry name" value="DUS_fam"/>
</dbReference>
<comment type="cofactor">
    <cofactor evidence="1 9 10 12">
        <name>FMN</name>
        <dbReference type="ChEBI" id="CHEBI:58210"/>
    </cofactor>
</comment>
<feature type="domain" description="DUS-like FMN-binding" evidence="13">
    <location>
        <begin position="23"/>
        <end position="319"/>
    </location>
</feature>
<keyword evidence="2 9" id="KW-0820">tRNA-binding</keyword>
<dbReference type="EMBL" id="CYHB01000002">
    <property type="protein sequence ID" value="CUA84481.1"/>
    <property type="molecule type" value="Genomic_DNA"/>
</dbReference>
<comment type="catalytic activity">
    <reaction evidence="9">
        <text>5,6-dihydrouridine(20) in tRNA + NADP(+) = uridine(20) in tRNA + NADPH + H(+)</text>
        <dbReference type="Rhea" id="RHEA:53336"/>
        <dbReference type="Rhea" id="RHEA-COMP:13533"/>
        <dbReference type="Rhea" id="RHEA-COMP:13534"/>
        <dbReference type="ChEBI" id="CHEBI:15378"/>
        <dbReference type="ChEBI" id="CHEBI:57783"/>
        <dbReference type="ChEBI" id="CHEBI:58349"/>
        <dbReference type="ChEBI" id="CHEBI:65315"/>
        <dbReference type="ChEBI" id="CHEBI:74443"/>
        <dbReference type="EC" id="1.3.1.91"/>
    </reaction>
</comment>
<dbReference type="PANTHER" id="PTHR42907:SF1">
    <property type="entry name" value="FMN-LINKED OXIDOREDUCTASES SUPERFAMILY PROTEIN"/>
    <property type="match status" value="1"/>
</dbReference>
<keyword evidence="7 9" id="KW-0694">RNA-binding</keyword>
<comment type="catalytic activity">
    <reaction evidence="9">
        <text>5,6-dihydrouridine(20) in tRNA + NAD(+) = uridine(20) in tRNA + NADH + H(+)</text>
        <dbReference type="Rhea" id="RHEA:53340"/>
        <dbReference type="Rhea" id="RHEA-COMP:13533"/>
        <dbReference type="Rhea" id="RHEA-COMP:13534"/>
        <dbReference type="ChEBI" id="CHEBI:15378"/>
        <dbReference type="ChEBI" id="CHEBI:57540"/>
        <dbReference type="ChEBI" id="CHEBI:57945"/>
        <dbReference type="ChEBI" id="CHEBI:65315"/>
        <dbReference type="ChEBI" id="CHEBI:74443"/>
        <dbReference type="EC" id="1.3.1.91"/>
    </reaction>
</comment>
<dbReference type="Gene3D" id="3.20.20.70">
    <property type="entry name" value="Aldolase class I"/>
    <property type="match status" value="1"/>
</dbReference>
<sequence length="355" mass="39936">MTIPNKPEHNVDESLTFDRKLSIAPMLDWTDRHCRYFHRLLTQHTVLYTEMVTTGAIIHGKMDFLQFDPAEQPVVLQLGGSDPAAMAECTVRAAERGYHEVNINVGCPSDRVQNGSFGACLMAEPHTVAACVKAMKEAAPNTVVSVKTRLGIDEHDSDEYLQRFLEPVMDAGCEHFTLHARNAWLQGLSPKQNRDIPPLRYDRVYRMKQRYPNLHITINGGIKTIAEIHQHLEHVDGVMIGREAYQNPILLTAFDAIYGAAKQVDVAHVLEQMILYMERHVAQGGRPWHVARHMIGLFQGGPGAKKWRQLLSQNGPTATDARELIESAYAEVTTARARFDQHLAELAMRQETSNS</sequence>
<organism evidence="14 15">
    <name type="scientific">Pseudidiomarina woesei</name>
    <dbReference type="NCBI Taxonomy" id="1381080"/>
    <lineage>
        <taxon>Bacteria</taxon>
        <taxon>Pseudomonadati</taxon>
        <taxon>Pseudomonadota</taxon>
        <taxon>Gammaproteobacteria</taxon>
        <taxon>Alteromonadales</taxon>
        <taxon>Idiomarinaceae</taxon>
        <taxon>Pseudidiomarina</taxon>
    </lineage>
</organism>
<evidence type="ECO:0000256" key="4">
    <source>
        <dbReference type="ARBA" id="ARBA00022643"/>
    </source>
</evidence>
<dbReference type="Pfam" id="PF01207">
    <property type="entry name" value="Dus"/>
    <property type="match status" value="1"/>
</dbReference>
<dbReference type="InterPro" id="IPR018517">
    <property type="entry name" value="tRNA_hU_synthase_CS"/>
</dbReference>
<keyword evidence="6 9" id="KW-0521">NADP</keyword>
<evidence type="ECO:0000256" key="7">
    <source>
        <dbReference type="ARBA" id="ARBA00022884"/>
    </source>
</evidence>
<dbReference type="AlphaFoldDB" id="A0A0K6H0W2"/>
<feature type="binding site" evidence="9">
    <location>
        <begin position="25"/>
        <end position="27"/>
    </location>
    <ligand>
        <name>FMN</name>
        <dbReference type="ChEBI" id="CHEBI:58210"/>
    </ligand>
</feature>
<feature type="binding site" evidence="9 12">
    <location>
        <position position="179"/>
    </location>
    <ligand>
        <name>FMN</name>
        <dbReference type="ChEBI" id="CHEBI:58210"/>
    </ligand>
</feature>
<dbReference type="Proteomes" id="UP000182598">
    <property type="component" value="Unassembled WGS sequence"/>
</dbReference>
<dbReference type="CDD" id="cd02801">
    <property type="entry name" value="DUS_like_FMN"/>
    <property type="match status" value="1"/>
</dbReference>
<dbReference type="GO" id="GO:0102264">
    <property type="term" value="F:tRNA-dihydrouridine20 synthase activity"/>
    <property type="evidence" value="ECO:0007669"/>
    <property type="project" value="UniProtKB-EC"/>
</dbReference>
<dbReference type="NCBIfam" id="TIGR00742">
    <property type="entry name" value="yjbN"/>
    <property type="match status" value="1"/>
</dbReference>
<evidence type="ECO:0000256" key="10">
    <source>
        <dbReference type="PIRNR" id="PIRNR006621"/>
    </source>
</evidence>
<evidence type="ECO:0000259" key="13">
    <source>
        <dbReference type="Pfam" id="PF01207"/>
    </source>
</evidence>
<evidence type="ECO:0000256" key="1">
    <source>
        <dbReference type="ARBA" id="ARBA00001917"/>
    </source>
</evidence>
<dbReference type="InterPro" id="IPR035587">
    <property type="entry name" value="DUS-like_FMN-bd"/>
</dbReference>